<gene>
    <name evidence="1" type="ORF">SAMN05192585_1306</name>
</gene>
<dbReference type="EMBL" id="FNID01000030">
    <property type="protein sequence ID" value="SDN72914.1"/>
    <property type="molecule type" value="Genomic_DNA"/>
</dbReference>
<accession>A0A1H0DRX4</accession>
<dbReference type="Gene3D" id="2.60.120.10">
    <property type="entry name" value="Jelly Rolls"/>
    <property type="match status" value="1"/>
</dbReference>
<name>A0A1H0DRX4_9FIRM</name>
<sequence>MLLNNERNGISMKIEQYSYDGEGLIRVFENEKWMVGIKNWKPANDVSNIDCVERHNQTDELFVLLAGKCTLIFANEVNGGLNIEAVEMEPMKVYNIPATLWHNTVTQKDTKLILVEDSSTGMQNSDILSLSPEQIAKVKELASK</sequence>
<evidence type="ECO:0000313" key="1">
    <source>
        <dbReference type="EMBL" id="SDN72914.1"/>
    </source>
</evidence>
<evidence type="ECO:0000313" key="2">
    <source>
        <dbReference type="Proteomes" id="UP000199182"/>
    </source>
</evidence>
<dbReference type="InterPro" id="IPR014710">
    <property type="entry name" value="RmlC-like_jellyroll"/>
</dbReference>
<dbReference type="STRING" id="258515.SAMN05192585_1306"/>
<proteinExistence type="predicted"/>
<protein>
    <recommendedName>
        <fullName evidence="3">Cupin</fullName>
    </recommendedName>
</protein>
<reference evidence="1 2" key="1">
    <citation type="submission" date="2016-10" db="EMBL/GenBank/DDBJ databases">
        <authorList>
            <person name="de Groot N.N."/>
        </authorList>
    </citation>
    <scope>NUCLEOTIDE SEQUENCE [LARGE SCALE GENOMIC DNA]</scope>
    <source>
        <strain evidence="1 2">CGMCC 1.5012</strain>
    </source>
</reference>
<dbReference type="InterPro" id="IPR011051">
    <property type="entry name" value="RmlC_Cupin_sf"/>
</dbReference>
<dbReference type="SUPFAM" id="SSF51182">
    <property type="entry name" value="RmlC-like cupins"/>
    <property type="match status" value="1"/>
</dbReference>
<organism evidence="1 2">
    <name type="scientific">Acetanaerobacterium elongatum</name>
    <dbReference type="NCBI Taxonomy" id="258515"/>
    <lineage>
        <taxon>Bacteria</taxon>
        <taxon>Bacillati</taxon>
        <taxon>Bacillota</taxon>
        <taxon>Clostridia</taxon>
        <taxon>Eubacteriales</taxon>
        <taxon>Oscillospiraceae</taxon>
        <taxon>Acetanaerobacterium</taxon>
    </lineage>
</organism>
<dbReference type="Proteomes" id="UP000199182">
    <property type="component" value="Unassembled WGS sequence"/>
</dbReference>
<dbReference type="AlphaFoldDB" id="A0A1H0DRX4"/>
<keyword evidence="2" id="KW-1185">Reference proteome</keyword>
<evidence type="ECO:0008006" key="3">
    <source>
        <dbReference type="Google" id="ProtNLM"/>
    </source>
</evidence>